<proteinExistence type="predicted"/>
<feature type="compositionally biased region" description="Polar residues" evidence="4">
    <location>
        <begin position="197"/>
        <end position="212"/>
    </location>
</feature>
<comment type="caution">
    <text evidence="5">The sequence shown here is derived from an EMBL/GenBank/DDBJ whole genome shotgun (WGS) entry which is preliminary data.</text>
</comment>
<keyword evidence="3" id="KW-0067">ATP-binding</keyword>
<dbReference type="OrthoDB" id="5578490at2759"/>
<evidence type="ECO:0000313" key="6">
    <source>
        <dbReference type="Proteomes" id="UP001151518"/>
    </source>
</evidence>
<sequence>MAHIDTTPLPRSRLPRAPLTGLPGVGGRMSAHSSRHQPIASTLGLSSSLSHDSSAALAPSKEKSVVFVYSQNSGTTLSYIESTLKQLSLKNTAHDKWNYGVLVDDSDMQPWTRIRINGEAIDSELYTRHSMECAQAVSNSSKMRLLSAKDRAIAIFVSAALQIFSHQKVTTIAISTLCPREAPGAASSKDRELDPASSKTAAESNLATDPQENDGSVEKLIVEVFRPKIVICGFEPLPTYWEHMPERWRKGLVYLMRRQAHVISSLQPKMVRMQLHGLAKIFGITIELAQPLTSFQACKDIQLGIFGSEQHQYASLALSLCQSWAFRHGILRSRTQTQGSSEYAVAMALSPVRTSAKLVPQSPYQAQIQSTLRDTPQWMLRGLTSASNLGYFYTPPPDTSSNANWHYSWAETPAEFSRTGSWFSRVCKHTPSNPRLLLVHLPESFIKTVQHQRETDGQWQTSDYRELLHSLYMPLCKIKWTCCVFAADILHESNVMDSSVPPVLSQYVLRDFWAQLSGLRTDQIYIAPSLVSALQLIASKCATHAHSFLDNPGKPNYAESATIISPSIGSRSTLFEHPSTPKASQLIQPSPSASNLLAAAATARPARVFSRTAALKTTASFENLQESRRKQPFGFGGSIGDSTASLPLKASKRMAPLLPSLPLDASPTVSDAPKVEVLVTGSKSFVHSTIAAAAEH</sequence>
<evidence type="ECO:0000256" key="4">
    <source>
        <dbReference type="SAM" id="MobiDB-lite"/>
    </source>
</evidence>
<protein>
    <submittedName>
        <fullName evidence="5">Uncharacterized protein</fullName>
    </submittedName>
</protein>
<dbReference type="PANTHER" id="PTHR11136:SF5">
    <property type="entry name" value="FOLYLPOLYGLUTAMATE SYNTHASE, MITOCHONDRIAL"/>
    <property type="match status" value="1"/>
</dbReference>
<accession>A0A9W8L084</accession>
<dbReference type="EMBL" id="JANBTW010000012">
    <property type="protein sequence ID" value="KAJ2679405.1"/>
    <property type="molecule type" value="Genomic_DNA"/>
</dbReference>
<organism evidence="5 6">
    <name type="scientific">Coemansia spiralis</name>
    <dbReference type="NCBI Taxonomy" id="417178"/>
    <lineage>
        <taxon>Eukaryota</taxon>
        <taxon>Fungi</taxon>
        <taxon>Fungi incertae sedis</taxon>
        <taxon>Zoopagomycota</taxon>
        <taxon>Kickxellomycotina</taxon>
        <taxon>Kickxellomycetes</taxon>
        <taxon>Kickxellales</taxon>
        <taxon>Kickxellaceae</taxon>
        <taxon>Coemansia</taxon>
    </lineage>
</organism>
<keyword evidence="2" id="KW-0547">Nucleotide-binding</keyword>
<dbReference type="GO" id="GO:0005524">
    <property type="term" value="F:ATP binding"/>
    <property type="evidence" value="ECO:0007669"/>
    <property type="project" value="UniProtKB-KW"/>
</dbReference>
<dbReference type="GO" id="GO:0005829">
    <property type="term" value="C:cytosol"/>
    <property type="evidence" value="ECO:0007669"/>
    <property type="project" value="TreeGrafter"/>
</dbReference>
<dbReference type="GO" id="GO:0005739">
    <property type="term" value="C:mitochondrion"/>
    <property type="evidence" value="ECO:0007669"/>
    <property type="project" value="TreeGrafter"/>
</dbReference>
<evidence type="ECO:0000256" key="2">
    <source>
        <dbReference type="ARBA" id="ARBA00022741"/>
    </source>
</evidence>
<keyword evidence="1" id="KW-0436">Ligase</keyword>
<evidence type="ECO:0000256" key="3">
    <source>
        <dbReference type="ARBA" id="ARBA00022840"/>
    </source>
</evidence>
<reference evidence="5" key="1">
    <citation type="submission" date="2022-07" db="EMBL/GenBank/DDBJ databases">
        <title>Phylogenomic reconstructions and comparative analyses of Kickxellomycotina fungi.</title>
        <authorList>
            <person name="Reynolds N.K."/>
            <person name="Stajich J.E."/>
            <person name="Barry K."/>
            <person name="Grigoriev I.V."/>
            <person name="Crous P."/>
            <person name="Smith M.E."/>
        </authorList>
    </citation>
    <scope>NUCLEOTIDE SEQUENCE</scope>
    <source>
        <strain evidence="5">NRRL 3115</strain>
    </source>
</reference>
<feature type="compositionally biased region" description="Low complexity" evidence="4">
    <location>
        <begin position="1"/>
        <end position="20"/>
    </location>
</feature>
<dbReference type="InterPro" id="IPR001645">
    <property type="entry name" value="Folylpolyglutamate_synth"/>
</dbReference>
<evidence type="ECO:0000313" key="5">
    <source>
        <dbReference type="EMBL" id="KAJ2679405.1"/>
    </source>
</evidence>
<gene>
    <name evidence="5" type="ORF">GGI25_001540</name>
</gene>
<dbReference type="AlphaFoldDB" id="A0A9W8L084"/>
<feature type="region of interest" description="Disordered" evidence="4">
    <location>
        <begin position="1"/>
        <end position="37"/>
    </location>
</feature>
<name>A0A9W8L084_9FUNG</name>
<dbReference type="PANTHER" id="PTHR11136">
    <property type="entry name" value="FOLYLPOLYGLUTAMATE SYNTHASE-RELATED"/>
    <property type="match status" value="1"/>
</dbReference>
<dbReference type="GO" id="GO:0004326">
    <property type="term" value="F:tetrahydrofolylpolyglutamate synthase activity"/>
    <property type="evidence" value="ECO:0007669"/>
    <property type="project" value="InterPro"/>
</dbReference>
<evidence type="ECO:0000256" key="1">
    <source>
        <dbReference type="ARBA" id="ARBA00022598"/>
    </source>
</evidence>
<feature type="region of interest" description="Disordered" evidence="4">
    <location>
        <begin position="182"/>
        <end position="212"/>
    </location>
</feature>
<dbReference type="Proteomes" id="UP001151518">
    <property type="component" value="Unassembled WGS sequence"/>
</dbReference>